<dbReference type="AlphaFoldDB" id="A0A2I0T2X2"/>
<dbReference type="EMBL" id="KZ522193">
    <property type="protein sequence ID" value="PKU28150.1"/>
    <property type="molecule type" value="Genomic_DNA"/>
</dbReference>
<organism evidence="2 3">
    <name type="scientific">Limosa lapponica baueri</name>
    <dbReference type="NCBI Taxonomy" id="1758121"/>
    <lineage>
        <taxon>Eukaryota</taxon>
        <taxon>Metazoa</taxon>
        <taxon>Chordata</taxon>
        <taxon>Craniata</taxon>
        <taxon>Vertebrata</taxon>
        <taxon>Euteleostomi</taxon>
        <taxon>Archelosauria</taxon>
        <taxon>Archosauria</taxon>
        <taxon>Dinosauria</taxon>
        <taxon>Saurischia</taxon>
        <taxon>Theropoda</taxon>
        <taxon>Coelurosauria</taxon>
        <taxon>Aves</taxon>
        <taxon>Neognathae</taxon>
        <taxon>Neoaves</taxon>
        <taxon>Charadriiformes</taxon>
        <taxon>Scolopacidae</taxon>
        <taxon>Limosa</taxon>
    </lineage>
</organism>
<proteinExistence type="predicted"/>
<feature type="compositionally biased region" description="Low complexity" evidence="1">
    <location>
        <begin position="7"/>
        <end position="26"/>
    </location>
</feature>
<reference evidence="3" key="1">
    <citation type="submission" date="2017-11" db="EMBL/GenBank/DDBJ databases">
        <authorList>
            <person name="Lima N.C."/>
            <person name="Parody-Merino A.M."/>
            <person name="Battley P.F."/>
            <person name="Fidler A.E."/>
            <person name="Prosdocimi F."/>
        </authorList>
    </citation>
    <scope>NUCLEOTIDE SEQUENCE [LARGE SCALE GENOMIC DNA]</scope>
</reference>
<sequence length="116" mass="13089">MAHGESPAAALAAERPPAPAPSHQAAPLTFYRYRRRKRQLIVLKTSEQILGRRHSQLVNIANYLQLRERMYPDDSDMDPRDQRTLRCLSVTNTRLTLAALTAGGGSRVLAHKTWEI</sequence>
<gene>
    <name evidence="2" type="ORF">llap_21545</name>
</gene>
<name>A0A2I0T2X2_LIMLA</name>
<accession>A0A2I0T2X2</accession>
<dbReference type="Proteomes" id="UP000233556">
    <property type="component" value="Unassembled WGS sequence"/>
</dbReference>
<keyword evidence="3" id="KW-1185">Reference proteome</keyword>
<feature type="region of interest" description="Disordered" evidence="1">
    <location>
        <begin position="1"/>
        <end position="26"/>
    </location>
</feature>
<reference evidence="3" key="2">
    <citation type="submission" date="2017-12" db="EMBL/GenBank/DDBJ databases">
        <title>Genome sequence of the Bar-tailed Godwit (Limosa lapponica baueri).</title>
        <authorList>
            <person name="Lima N.C.B."/>
            <person name="Parody-Merino A.M."/>
            <person name="Battley P.F."/>
            <person name="Fidler A.E."/>
            <person name="Prosdocimi F."/>
        </authorList>
    </citation>
    <scope>NUCLEOTIDE SEQUENCE [LARGE SCALE GENOMIC DNA]</scope>
</reference>
<dbReference type="OrthoDB" id="10559898at2759"/>
<evidence type="ECO:0000313" key="3">
    <source>
        <dbReference type="Proteomes" id="UP000233556"/>
    </source>
</evidence>
<evidence type="ECO:0000313" key="2">
    <source>
        <dbReference type="EMBL" id="PKU28150.1"/>
    </source>
</evidence>
<protein>
    <submittedName>
        <fullName evidence="2">Uncharacterized protein</fullName>
    </submittedName>
</protein>
<evidence type="ECO:0000256" key="1">
    <source>
        <dbReference type="SAM" id="MobiDB-lite"/>
    </source>
</evidence>